<dbReference type="InterPro" id="IPR012910">
    <property type="entry name" value="Plug_dom"/>
</dbReference>
<dbReference type="InterPro" id="IPR000531">
    <property type="entry name" value="Beta-barrel_TonB"/>
</dbReference>
<evidence type="ECO:0000256" key="5">
    <source>
        <dbReference type="ARBA" id="ARBA00023077"/>
    </source>
</evidence>
<dbReference type="GO" id="GO:0009279">
    <property type="term" value="C:cell outer membrane"/>
    <property type="evidence" value="ECO:0007669"/>
    <property type="project" value="UniProtKB-SubCell"/>
</dbReference>
<dbReference type="Pfam" id="PF13715">
    <property type="entry name" value="CarbopepD_reg_2"/>
    <property type="match status" value="1"/>
</dbReference>
<evidence type="ECO:0000259" key="12">
    <source>
        <dbReference type="Pfam" id="PF07715"/>
    </source>
</evidence>
<evidence type="ECO:0000256" key="4">
    <source>
        <dbReference type="ARBA" id="ARBA00022692"/>
    </source>
</evidence>
<evidence type="ECO:0000256" key="9">
    <source>
        <dbReference type="RuleBase" id="RU003357"/>
    </source>
</evidence>
<comment type="subcellular location">
    <subcellularLocation>
        <location evidence="1 8">Cell outer membrane</location>
        <topology evidence="1 8">Multi-pass membrane protein</topology>
    </subcellularLocation>
</comment>
<feature type="signal peptide" evidence="10">
    <location>
        <begin position="1"/>
        <end position="22"/>
    </location>
</feature>
<protein>
    <submittedName>
        <fullName evidence="13">TonB-linked outer membrane protein, SusC/RagA family</fullName>
    </submittedName>
</protein>
<keyword evidence="4 8" id="KW-0812">Transmembrane</keyword>
<evidence type="ECO:0000256" key="7">
    <source>
        <dbReference type="ARBA" id="ARBA00023237"/>
    </source>
</evidence>
<evidence type="ECO:0000256" key="6">
    <source>
        <dbReference type="ARBA" id="ARBA00023136"/>
    </source>
</evidence>
<dbReference type="Proteomes" id="UP000254808">
    <property type="component" value="Chromosome"/>
</dbReference>
<dbReference type="NCBIfam" id="TIGR04056">
    <property type="entry name" value="OMP_RagA_SusC"/>
    <property type="match status" value="1"/>
</dbReference>
<dbReference type="GO" id="GO:0030246">
    <property type="term" value="F:carbohydrate binding"/>
    <property type="evidence" value="ECO:0007669"/>
    <property type="project" value="InterPro"/>
</dbReference>
<accession>A0A345UIB5</accession>
<keyword evidence="3 8" id="KW-1134">Transmembrane beta strand</keyword>
<gene>
    <name evidence="13" type="ORF">CYPRO_0940</name>
</gene>
<sequence>MIKKILAYAVLSLVVLVPFVSAQTGSITGSITDAQTGEGLPGATVFLPELSLGQSTNLDGEYTINNVPAGTHNVRVTYVGYVARTVSVTVTAGATTTLNVELQPDRLELRDLVVTGYGVMPRREVTGSIAQVRGEQIADLPVQTFDSAIQGRAAGVTITSASGQPGGALRVRVRGTGSITAGNDPLYVVDGVPVTVNTDVSTQASSNALAAIDPNDIESIEILKDAAAASIYGAQAANGVVLITTRRGQAGRTQFQVSSQVGVREAINKYDMLTGQEWVAMQIEGRRNDAIVNARRGIPTALNNPDTQENNFRNSALVRNELIDFPEFDSEAEARDFVNSLTLDEFLAFVPNYDWQDAIYRTGNTRNVSVSARGGTDQTRFFVSGSYEYQEAQIIMSNFERFNVRTNLDHRATDFFSIETSIALASTSQFGSISDGNFINGPFFAAPYSVPIQPIFNEDGTFNENVTGDYNIIQGVNLEKREGRTNQVIGNLAANFQLTPNLVLRSFVGIDYRNVRDTNVRPPEIPSFAGFGGQVFEANRDVANWNTNHTLSYFNTFDDIHSVSGVGGFEYRQQQRESFTATGRGFGSGLFGTLQSAADPFGVSGFFTEFRIAGFFGQVRYDYDKRYFATATMRYDGSSRFGDDTKWGLFYSGSLGWEISRERFLENVDWLDQLQLRVSYGVTGNSEIGNFASRSLFGSSGTYNGVSGLRASQLGNNRLTWEEASTLNLGLNWALLEGRFYGAVDVFRTSNDRLLLNDFLFSDSGFGSFVNNVGEVRNEGIEIEIGGTLVNWEGLRWTSDFNITFQRNEVIDLGDADFLFPTFADGVTRRVDVGQPLFAERLFRFAGINPADGRGMWYDRNGNITYSPVDEDADFVGAAFPDIIGGWNNTIAYAGFTLDVFFQYSLGQDSFKQQEGFFLDGTIFRGRGLTRRTLDRWQRPGDITDMPKASARQSEGGTDADFFFTPSTWHLEDVGYIRLKSASLSYQLPTNIVSQVGLSNARVFVQGLNLITWTNYRGLDPEIVEVANAPFPQPRIYSAGVTLQF</sequence>
<dbReference type="RefSeq" id="WP_164682535.1">
    <property type="nucleotide sequence ID" value="NZ_CP027806.1"/>
</dbReference>
<evidence type="ECO:0000259" key="11">
    <source>
        <dbReference type="Pfam" id="PF00593"/>
    </source>
</evidence>
<dbReference type="Gene3D" id="2.170.130.10">
    <property type="entry name" value="TonB-dependent receptor, plug domain"/>
    <property type="match status" value="1"/>
</dbReference>
<name>A0A345UIB5_9BACT</name>
<dbReference type="InterPro" id="IPR036942">
    <property type="entry name" value="Beta-barrel_TonB_sf"/>
</dbReference>
<evidence type="ECO:0000256" key="1">
    <source>
        <dbReference type="ARBA" id="ARBA00004571"/>
    </source>
</evidence>
<evidence type="ECO:0000256" key="2">
    <source>
        <dbReference type="ARBA" id="ARBA00022448"/>
    </source>
</evidence>
<keyword evidence="7 8" id="KW-0998">Cell outer membrane</keyword>
<evidence type="ECO:0000313" key="13">
    <source>
        <dbReference type="EMBL" id="AXJ00217.1"/>
    </source>
</evidence>
<evidence type="ECO:0000256" key="10">
    <source>
        <dbReference type="SAM" id="SignalP"/>
    </source>
</evidence>
<evidence type="ECO:0000256" key="3">
    <source>
        <dbReference type="ARBA" id="ARBA00022452"/>
    </source>
</evidence>
<dbReference type="Gene3D" id="2.60.40.1120">
    <property type="entry name" value="Carboxypeptidase-like, regulatory domain"/>
    <property type="match status" value="1"/>
</dbReference>
<reference evidence="13 14" key="1">
    <citation type="submission" date="2018-03" db="EMBL/GenBank/DDBJ databases">
        <title>Phenotypic and genomic properties of Cyclonatronum proteinivorum gen. nov., sp. nov., a haloalkaliphilic bacteroidete from soda lakes possessing Na+-translocating rhodopsin.</title>
        <authorList>
            <person name="Toshchakov S.V."/>
            <person name="Korzhenkov A."/>
            <person name="Samarov N.I."/>
            <person name="Kublanov I.V."/>
            <person name="Muntyan M.S."/>
            <person name="Sorokin D.Y."/>
        </authorList>
    </citation>
    <scope>NUCLEOTIDE SEQUENCE [LARGE SCALE GENOMIC DNA]</scope>
    <source>
        <strain evidence="13 14">Omega</strain>
    </source>
</reference>
<dbReference type="Gene3D" id="2.40.170.20">
    <property type="entry name" value="TonB-dependent receptor, beta-barrel domain"/>
    <property type="match status" value="1"/>
</dbReference>
<dbReference type="EMBL" id="CP027806">
    <property type="protein sequence ID" value="AXJ00217.1"/>
    <property type="molecule type" value="Genomic_DNA"/>
</dbReference>
<dbReference type="InterPro" id="IPR013784">
    <property type="entry name" value="Carb-bd-like_fold"/>
</dbReference>
<dbReference type="SUPFAM" id="SSF49452">
    <property type="entry name" value="Starch-binding domain-like"/>
    <property type="match status" value="1"/>
</dbReference>
<feature type="domain" description="TonB-dependent receptor-like beta-barrel" evidence="11">
    <location>
        <begin position="457"/>
        <end position="904"/>
    </location>
</feature>
<comment type="similarity">
    <text evidence="8 9">Belongs to the TonB-dependent receptor family.</text>
</comment>
<dbReference type="InterPro" id="IPR037066">
    <property type="entry name" value="Plug_dom_sf"/>
</dbReference>
<evidence type="ECO:0000256" key="8">
    <source>
        <dbReference type="PROSITE-ProRule" id="PRU01360"/>
    </source>
</evidence>
<organism evidence="13 14">
    <name type="scientific">Cyclonatronum proteinivorum</name>
    <dbReference type="NCBI Taxonomy" id="1457365"/>
    <lineage>
        <taxon>Bacteria</taxon>
        <taxon>Pseudomonadati</taxon>
        <taxon>Balneolota</taxon>
        <taxon>Balneolia</taxon>
        <taxon>Balneolales</taxon>
        <taxon>Cyclonatronaceae</taxon>
        <taxon>Cyclonatronum</taxon>
    </lineage>
</organism>
<keyword evidence="2 8" id="KW-0813">Transport</keyword>
<keyword evidence="14" id="KW-1185">Reference proteome</keyword>
<dbReference type="Pfam" id="PF00593">
    <property type="entry name" value="TonB_dep_Rec_b-barrel"/>
    <property type="match status" value="1"/>
</dbReference>
<dbReference type="PROSITE" id="PS52016">
    <property type="entry name" value="TONB_DEPENDENT_REC_3"/>
    <property type="match status" value="1"/>
</dbReference>
<dbReference type="SUPFAM" id="SSF56935">
    <property type="entry name" value="Porins"/>
    <property type="match status" value="1"/>
</dbReference>
<keyword evidence="5 9" id="KW-0798">TonB box</keyword>
<feature type="chain" id="PRO_5017006369" evidence="10">
    <location>
        <begin position="23"/>
        <end position="1045"/>
    </location>
</feature>
<dbReference type="KEGG" id="cprv:CYPRO_0940"/>
<dbReference type="Pfam" id="PF07715">
    <property type="entry name" value="Plug"/>
    <property type="match status" value="1"/>
</dbReference>
<proteinExistence type="inferred from homology"/>
<feature type="domain" description="TonB-dependent receptor plug" evidence="12">
    <location>
        <begin position="122"/>
        <end position="240"/>
    </location>
</feature>
<dbReference type="InterPro" id="IPR039426">
    <property type="entry name" value="TonB-dep_rcpt-like"/>
</dbReference>
<dbReference type="NCBIfam" id="TIGR04057">
    <property type="entry name" value="SusC_RagA_signa"/>
    <property type="match status" value="1"/>
</dbReference>
<dbReference type="InterPro" id="IPR023997">
    <property type="entry name" value="TonB-dep_OMP_SusC/RagA_CS"/>
</dbReference>
<keyword evidence="10" id="KW-0732">Signal</keyword>
<keyword evidence="6 8" id="KW-0472">Membrane</keyword>
<dbReference type="InterPro" id="IPR023996">
    <property type="entry name" value="TonB-dep_OMP_SusC/RagA"/>
</dbReference>
<evidence type="ECO:0000313" key="14">
    <source>
        <dbReference type="Proteomes" id="UP000254808"/>
    </source>
</evidence>
<dbReference type="AlphaFoldDB" id="A0A345UIB5"/>